<keyword evidence="3" id="KW-1185">Reference proteome</keyword>
<feature type="transmembrane region" description="Helical" evidence="1">
    <location>
        <begin position="211"/>
        <end position="231"/>
    </location>
</feature>
<evidence type="ECO:0000256" key="1">
    <source>
        <dbReference type="SAM" id="Phobius"/>
    </source>
</evidence>
<keyword evidence="1" id="KW-0472">Membrane</keyword>
<protein>
    <recommendedName>
        <fullName evidence="4">CbtA family protein</fullName>
    </recommendedName>
</protein>
<keyword evidence="1" id="KW-0812">Transmembrane</keyword>
<evidence type="ECO:0000313" key="2">
    <source>
        <dbReference type="EMBL" id="TCC62327.1"/>
    </source>
</evidence>
<gene>
    <name evidence="2" type="ORF">E0H73_16665</name>
</gene>
<name>A0A4R0KQV3_9ACTN</name>
<comment type="caution">
    <text evidence="2">The sequence shown here is derived from an EMBL/GenBank/DDBJ whole genome shotgun (WGS) entry which is preliminary data.</text>
</comment>
<proteinExistence type="predicted"/>
<feature type="transmembrane region" description="Helical" evidence="1">
    <location>
        <begin position="63"/>
        <end position="84"/>
    </location>
</feature>
<reference evidence="2 3" key="1">
    <citation type="submission" date="2019-02" db="EMBL/GenBank/DDBJ databases">
        <title>Kribbella capetownensis sp. nov. and Kribbella speibonae sp. nov., isolated from soil.</title>
        <authorList>
            <person name="Curtis S.M."/>
            <person name="Norton I."/>
            <person name="Everest G.J."/>
            <person name="Meyers P.R."/>
        </authorList>
    </citation>
    <scope>NUCLEOTIDE SEQUENCE [LARGE SCALE GENOMIC DNA]</scope>
    <source>
        <strain evidence="2 3">NRRL B-24813</strain>
    </source>
</reference>
<dbReference type="InterPro" id="IPR012666">
    <property type="entry name" value="CbtA_put"/>
</dbReference>
<evidence type="ECO:0000313" key="3">
    <source>
        <dbReference type="Proteomes" id="UP000291144"/>
    </source>
</evidence>
<feature type="transmembrane region" description="Helical" evidence="1">
    <location>
        <begin position="169"/>
        <end position="191"/>
    </location>
</feature>
<accession>A0A4R0KQV3</accession>
<feature type="transmembrane region" description="Helical" evidence="1">
    <location>
        <begin position="96"/>
        <end position="116"/>
    </location>
</feature>
<sequence>MNPWPSTFRASLAGGLAAGGVAAVFSFVVVEPTVRLALEVEESRAAMEHAHEAELVSRGLQQVGGAIAVIVAALLLSVLYAVALTRFRRSSKLSDLTSALVVAGAGFTIFALAPGLKYPANPPAVGDPDTVTERTLLYACAIAIAALTVTALVAVTRTAQRRGWSTTRISWSIVGVVAAGCLILFAGLPAGPDAIPTDVGAGLVWQFRLRSLGTLALLWTTLGLVTGTLLARAHQRVAPTWATRSASRLE</sequence>
<keyword evidence="1" id="KW-1133">Transmembrane helix</keyword>
<organism evidence="2 3">
    <name type="scientific">Kribbella pittospori</name>
    <dbReference type="NCBI Taxonomy" id="722689"/>
    <lineage>
        <taxon>Bacteria</taxon>
        <taxon>Bacillati</taxon>
        <taxon>Actinomycetota</taxon>
        <taxon>Actinomycetes</taxon>
        <taxon>Propionibacteriales</taxon>
        <taxon>Kribbellaceae</taxon>
        <taxon>Kribbella</taxon>
    </lineage>
</organism>
<dbReference type="OrthoDB" id="6851830at2"/>
<evidence type="ECO:0008006" key="4">
    <source>
        <dbReference type="Google" id="ProtNLM"/>
    </source>
</evidence>
<dbReference type="EMBL" id="SJKB01000004">
    <property type="protein sequence ID" value="TCC62327.1"/>
    <property type="molecule type" value="Genomic_DNA"/>
</dbReference>
<dbReference type="RefSeq" id="WP_131356420.1">
    <property type="nucleotide sequence ID" value="NZ_SJKB01000004.1"/>
</dbReference>
<dbReference type="Proteomes" id="UP000291144">
    <property type="component" value="Unassembled WGS sequence"/>
</dbReference>
<feature type="transmembrane region" description="Helical" evidence="1">
    <location>
        <begin position="12"/>
        <end position="30"/>
    </location>
</feature>
<dbReference type="AlphaFoldDB" id="A0A4R0KQV3"/>
<dbReference type="Pfam" id="PF09490">
    <property type="entry name" value="CbtA"/>
    <property type="match status" value="1"/>
</dbReference>
<feature type="transmembrane region" description="Helical" evidence="1">
    <location>
        <begin position="136"/>
        <end position="157"/>
    </location>
</feature>